<keyword evidence="9" id="KW-1185">Reference proteome</keyword>
<evidence type="ECO:0000313" key="8">
    <source>
        <dbReference type="EMBL" id="RXK42114.1"/>
    </source>
</evidence>
<keyword evidence="6" id="KW-0539">Nucleus</keyword>
<evidence type="ECO:0000256" key="6">
    <source>
        <dbReference type="ARBA" id="ARBA00023242"/>
    </source>
</evidence>
<organism evidence="8 9">
    <name type="scientific">Tremella mesenterica</name>
    <name type="common">Jelly fungus</name>
    <dbReference type="NCBI Taxonomy" id="5217"/>
    <lineage>
        <taxon>Eukaryota</taxon>
        <taxon>Fungi</taxon>
        <taxon>Dikarya</taxon>
        <taxon>Basidiomycota</taxon>
        <taxon>Agaricomycotina</taxon>
        <taxon>Tremellomycetes</taxon>
        <taxon>Tremellales</taxon>
        <taxon>Tremellaceae</taxon>
        <taxon>Tremella</taxon>
    </lineage>
</organism>
<dbReference type="GO" id="GO:0010629">
    <property type="term" value="P:negative regulation of gene expression"/>
    <property type="evidence" value="ECO:0007669"/>
    <property type="project" value="UniProtKB-ARBA"/>
</dbReference>
<dbReference type="SUPFAM" id="SSF53098">
    <property type="entry name" value="Ribonuclease H-like"/>
    <property type="match status" value="1"/>
</dbReference>
<comment type="similarity">
    <text evidence="2">Belongs to the REXO1/REXO3 family.</text>
</comment>
<dbReference type="CDD" id="cd06145">
    <property type="entry name" value="REX1_like"/>
    <property type="match status" value="1"/>
</dbReference>
<name>A0A4Q1BVF9_TREME</name>
<comment type="subcellular location">
    <subcellularLocation>
        <location evidence="1">Nucleus</location>
    </subcellularLocation>
</comment>
<dbReference type="OrthoDB" id="206335at2759"/>
<sequence>MSSPEWTTVLPKRKVISPINDPRSSPASAALDENGLDQDGFKKVLTKKEKGKLRKVERHKPKFLFDQNGLRNGRKVGIAHIRDLVLYITADAQKPNWIFAQNHSYIQHTVILLVPGLLPEHLGIPPSTALSSLPFPLVNPAYTEQGLPPSKVPMMDTIFMYGIPTRAPGDQRRLFSVFNTLLNSPLPDHLRKQREKESRKRVEMAKVDGRTSLLYLMTPGQMADNDYPLPSYTNGSRVNDDQDGWVETPQAMSPPSDGRYPVLAVDCEMVVAGKEQVLARVSIVDVETDSVIFDELVKPPCPVTDYRTQWSGITSAQLESATHTLSTIQEALISSDSPIITPHTILLGHSLECDLTALRLRHALCIDTALIFTHPRGAPYKPGLKWLTQKWLDREIQGGTKGHDSVEDAKACVDLLKLKMANGPDFGSFMDTTESIFERIGRYRRHTEETPPTTAVCDNNVGPRHPGNKATTAVSCIGDDDVVKAIGEQVKTHDFVFGRLLELSHVQGWNRDTSSEIPPSETVDEDSALSEALENFNNRLNTLHSSLPPDTAFILMTGHSNPLPMLQLSEKRQKWERLVKSLGNIDDVPKDERWMLEDDRELESAVSQAREGMAFFCVK</sequence>
<dbReference type="InterPro" id="IPR012337">
    <property type="entry name" value="RNaseH-like_sf"/>
</dbReference>
<keyword evidence="5" id="KW-0269">Exonuclease</keyword>
<dbReference type="FunFam" id="3.30.420.10:FF:000031">
    <property type="entry name" value="RNA exonuclease 1"/>
    <property type="match status" value="1"/>
</dbReference>
<dbReference type="SMART" id="SM00479">
    <property type="entry name" value="EXOIII"/>
    <property type="match status" value="1"/>
</dbReference>
<dbReference type="FunCoup" id="A0A4Q1BVF9">
    <property type="interactions" value="302"/>
</dbReference>
<dbReference type="AlphaFoldDB" id="A0A4Q1BVF9"/>
<proteinExistence type="inferred from homology"/>
<dbReference type="Proteomes" id="UP000289152">
    <property type="component" value="Unassembled WGS sequence"/>
</dbReference>
<dbReference type="GO" id="GO:0004527">
    <property type="term" value="F:exonuclease activity"/>
    <property type="evidence" value="ECO:0007669"/>
    <property type="project" value="UniProtKB-KW"/>
</dbReference>
<dbReference type="PANTHER" id="PTHR12801">
    <property type="entry name" value="RNA EXONUCLEASE REXO1 / RECO3 FAMILY MEMBER-RELATED"/>
    <property type="match status" value="1"/>
</dbReference>
<dbReference type="GO" id="GO:0005634">
    <property type="term" value="C:nucleus"/>
    <property type="evidence" value="ECO:0007669"/>
    <property type="project" value="UniProtKB-SubCell"/>
</dbReference>
<dbReference type="VEuPathDB" id="FungiDB:TREMEDRAFT_44456"/>
<dbReference type="Gene3D" id="3.30.420.10">
    <property type="entry name" value="Ribonuclease H-like superfamily/Ribonuclease H"/>
    <property type="match status" value="1"/>
</dbReference>
<dbReference type="InterPro" id="IPR034922">
    <property type="entry name" value="REX1-like_exo"/>
</dbReference>
<gene>
    <name evidence="8" type="ORF">M231_00471</name>
</gene>
<evidence type="ECO:0000313" key="9">
    <source>
        <dbReference type="Proteomes" id="UP000289152"/>
    </source>
</evidence>
<evidence type="ECO:0000256" key="5">
    <source>
        <dbReference type="ARBA" id="ARBA00022839"/>
    </source>
</evidence>
<dbReference type="STRING" id="5217.A0A4Q1BVF9"/>
<dbReference type="InterPro" id="IPR036397">
    <property type="entry name" value="RNaseH_sf"/>
</dbReference>
<protein>
    <recommendedName>
        <fullName evidence="7">Exonuclease domain-containing protein</fullName>
    </recommendedName>
</protein>
<dbReference type="PANTHER" id="PTHR12801:SF115">
    <property type="entry name" value="FI18136P1-RELATED"/>
    <property type="match status" value="1"/>
</dbReference>
<dbReference type="InterPro" id="IPR013520">
    <property type="entry name" value="Ribonucl_H"/>
</dbReference>
<evidence type="ECO:0000256" key="4">
    <source>
        <dbReference type="ARBA" id="ARBA00022801"/>
    </source>
</evidence>
<reference evidence="8 9" key="1">
    <citation type="submission" date="2016-06" db="EMBL/GenBank/DDBJ databases">
        <title>Evolution of pathogenesis and genome organization in the Tremellales.</title>
        <authorList>
            <person name="Cuomo C."/>
            <person name="Litvintseva A."/>
            <person name="Heitman J."/>
            <person name="Chen Y."/>
            <person name="Sun S."/>
            <person name="Springer D."/>
            <person name="Dromer F."/>
            <person name="Young S."/>
            <person name="Zeng Q."/>
            <person name="Chapman S."/>
            <person name="Gujja S."/>
            <person name="Saif S."/>
            <person name="Birren B."/>
        </authorList>
    </citation>
    <scope>NUCLEOTIDE SEQUENCE [LARGE SCALE GENOMIC DNA]</scope>
    <source>
        <strain evidence="8 9">ATCC 28783</strain>
    </source>
</reference>
<dbReference type="EMBL" id="SDIL01000003">
    <property type="protein sequence ID" value="RXK42114.1"/>
    <property type="molecule type" value="Genomic_DNA"/>
</dbReference>
<evidence type="ECO:0000256" key="3">
    <source>
        <dbReference type="ARBA" id="ARBA00022722"/>
    </source>
</evidence>
<feature type="domain" description="Exonuclease" evidence="7">
    <location>
        <begin position="261"/>
        <end position="425"/>
    </location>
</feature>
<keyword evidence="4" id="KW-0378">Hydrolase</keyword>
<dbReference type="InParanoid" id="A0A4Q1BVF9"/>
<evidence type="ECO:0000256" key="1">
    <source>
        <dbReference type="ARBA" id="ARBA00004123"/>
    </source>
</evidence>
<dbReference type="GO" id="GO:0003676">
    <property type="term" value="F:nucleic acid binding"/>
    <property type="evidence" value="ECO:0007669"/>
    <property type="project" value="InterPro"/>
</dbReference>
<dbReference type="InterPro" id="IPR047021">
    <property type="entry name" value="REXO1/3/4-like"/>
</dbReference>
<comment type="caution">
    <text evidence="8">The sequence shown here is derived from an EMBL/GenBank/DDBJ whole genome shotgun (WGS) entry which is preliminary data.</text>
</comment>
<evidence type="ECO:0000259" key="7">
    <source>
        <dbReference type="SMART" id="SM00479"/>
    </source>
</evidence>
<keyword evidence="3" id="KW-0540">Nuclease</keyword>
<accession>A0A4Q1BVF9</accession>
<evidence type="ECO:0000256" key="2">
    <source>
        <dbReference type="ARBA" id="ARBA00006357"/>
    </source>
</evidence>